<feature type="transmembrane region" description="Helical" evidence="2">
    <location>
        <begin position="554"/>
        <end position="576"/>
    </location>
</feature>
<feature type="transmembrane region" description="Helical" evidence="2">
    <location>
        <begin position="706"/>
        <end position="727"/>
    </location>
</feature>
<keyword evidence="5" id="KW-1185">Reference proteome</keyword>
<dbReference type="PANTHER" id="PTHR35395:SF1">
    <property type="entry name" value="DUF6536 DOMAIN-CONTAINING PROTEIN"/>
    <property type="match status" value="1"/>
</dbReference>
<reference evidence="4" key="1">
    <citation type="submission" date="2020-03" db="EMBL/GenBank/DDBJ databases">
        <title>Draft Genome Sequence of Cylindrodendrum hubeiense.</title>
        <authorList>
            <person name="Buettner E."/>
            <person name="Kellner H."/>
        </authorList>
    </citation>
    <scope>NUCLEOTIDE SEQUENCE</scope>
    <source>
        <strain evidence="4">IHI 201604</strain>
    </source>
</reference>
<evidence type="ECO:0000259" key="3">
    <source>
        <dbReference type="Pfam" id="PF20163"/>
    </source>
</evidence>
<evidence type="ECO:0000313" key="5">
    <source>
        <dbReference type="Proteomes" id="UP000722485"/>
    </source>
</evidence>
<dbReference type="EMBL" id="JAANBB010000096">
    <property type="protein sequence ID" value="KAF7550537.1"/>
    <property type="molecule type" value="Genomic_DNA"/>
</dbReference>
<feature type="compositionally biased region" description="Gly residues" evidence="1">
    <location>
        <begin position="44"/>
        <end position="54"/>
    </location>
</feature>
<dbReference type="PANTHER" id="PTHR35395">
    <property type="entry name" value="DUF6536 DOMAIN-CONTAINING PROTEIN"/>
    <property type="match status" value="1"/>
</dbReference>
<feature type="transmembrane region" description="Helical" evidence="2">
    <location>
        <begin position="255"/>
        <end position="276"/>
    </location>
</feature>
<evidence type="ECO:0000256" key="1">
    <source>
        <dbReference type="SAM" id="MobiDB-lite"/>
    </source>
</evidence>
<feature type="transmembrane region" description="Helical" evidence="2">
    <location>
        <begin position="465"/>
        <end position="488"/>
    </location>
</feature>
<feature type="region of interest" description="Disordered" evidence="1">
    <location>
        <begin position="1"/>
        <end position="71"/>
    </location>
</feature>
<dbReference type="Proteomes" id="UP000722485">
    <property type="component" value="Unassembled WGS sequence"/>
</dbReference>
<dbReference type="Pfam" id="PF20163">
    <property type="entry name" value="DUF6536"/>
    <property type="match status" value="1"/>
</dbReference>
<gene>
    <name evidence="4" type="ORF">G7Z17_g5652</name>
</gene>
<evidence type="ECO:0000313" key="4">
    <source>
        <dbReference type="EMBL" id="KAF7550537.1"/>
    </source>
</evidence>
<accession>A0A9P5H8K4</accession>
<dbReference type="OrthoDB" id="5429634at2759"/>
<proteinExistence type="predicted"/>
<sequence length="812" mass="86271">MEGTFPSRPSPSRGSSYKNVWDKQSMGRAIGSISEEPGNPGPGPGTGTGTGTGTWSGSRPRTRGFTNSSGRPTVRWPFHSFNNSRSSIRYTSSLHHTRSGSLPQRAAGSISRSVSSILGSDIIPDYVVHFLRGETPESLARKHRIPNSPDTCNFPNPNCNCDSPRNGNFLMSDGSRAETPRAEMEKMLRDQKPPTMFKRLTSGWRGGVTLNALLAFLVFVAAILCLALAGAKGKISGGGSSVVDGDAGKVRGANWGVHAVVNVFAIVLIAGANYVVQILSSPTRCEVDIAHEKSTWVDIGIPSLRNLGLISSTRAALSAILLVIAVGSQIIYNSLIFTTHSAAATNMALVSTSFIQSGSLSSNIDLNGMSRSELANLQTQAKDDNLIRLTSEKCISTFNDLFQTEYDGVLIISKSGSSLSVETAKSGTLLSKFLDGLDKKTDSIDYCLAEAADDATSALNLSGPLLGVIAFFNLVFLLALAVALLLAITRNDFKPLVTLGDALSSFLEDPDPTTQDACLMNKSEVKNGVWGQREAKFWTANSSRWMSIPSFPRWFVWLATYLAPLGLTAAALAMSVKAGPKNPFSSFGEATAVYPLPNGSRVGLAIVTATPQVFIGILYLSSNALLTLFFLSHEMSMFVSPGRLIPLRVSSGRPIGAQTTSLYLTLPRPLSWILFFLHAAMAFLLSQGVVLVALDRDDGTAHSGIGFSPLPLVLLLVVLGVTGLLVLGLSLRKADQRGAIDSGEPAGNPLTLQGGSCSAVLSSRCHRVPQEDGVEALAVRWGVVREGIGMYAGHATFSARPVGDILAGRSYA</sequence>
<feature type="compositionally biased region" description="Low complexity" evidence="1">
    <location>
        <begin position="1"/>
        <end position="16"/>
    </location>
</feature>
<keyword evidence="2" id="KW-0812">Transmembrane</keyword>
<protein>
    <recommendedName>
        <fullName evidence="3">DUF6536 domain-containing protein</fullName>
    </recommendedName>
</protein>
<feature type="transmembrane region" description="Helical" evidence="2">
    <location>
        <begin position="604"/>
        <end position="631"/>
    </location>
</feature>
<keyword evidence="2" id="KW-0472">Membrane</keyword>
<evidence type="ECO:0000256" key="2">
    <source>
        <dbReference type="SAM" id="Phobius"/>
    </source>
</evidence>
<feature type="transmembrane region" description="Helical" evidence="2">
    <location>
        <begin position="208"/>
        <end position="231"/>
    </location>
</feature>
<comment type="caution">
    <text evidence="4">The sequence shown here is derived from an EMBL/GenBank/DDBJ whole genome shotgun (WGS) entry which is preliminary data.</text>
</comment>
<keyword evidence="2" id="KW-1133">Transmembrane helix</keyword>
<organism evidence="4 5">
    <name type="scientific">Cylindrodendrum hubeiense</name>
    <dbReference type="NCBI Taxonomy" id="595255"/>
    <lineage>
        <taxon>Eukaryota</taxon>
        <taxon>Fungi</taxon>
        <taxon>Dikarya</taxon>
        <taxon>Ascomycota</taxon>
        <taxon>Pezizomycotina</taxon>
        <taxon>Sordariomycetes</taxon>
        <taxon>Hypocreomycetidae</taxon>
        <taxon>Hypocreales</taxon>
        <taxon>Nectriaceae</taxon>
        <taxon>Cylindrodendrum</taxon>
    </lineage>
</organism>
<feature type="domain" description="DUF6536" evidence="3">
    <location>
        <begin position="204"/>
        <end position="355"/>
    </location>
</feature>
<feature type="transmembrane region" description="Helical" evidence="2">
    <location>
        <begin position="672"/>
        <end position="694"/>
    </location>
</feature>
<name>A0A9P5H8K4_9HYPO</name>
<dbReference type="AlphaFoldDB" id="A0A9P5H8K4"/>
<feature type="transmembrane region" description="Helical" evidence="2">
    <location>
        <begin position="315"/>
        <end position="332"/>
    </location>
</feature>
<dbReference type="InterPro" id="IPR046623">
    <property type="entry name" value="DUF6536"/>
</dbReference>